<sequence length="108" mass="12530">MDLDQHPGKKIKWIIDNYEKGNSAEFARKVALSGPTVKSYIDEKTKPGYDAIQSILRVYSQINLHWFILNQGPIQRELQDNELDILEENHRLREGIKSLYAVYVEGNN</sequence>
<name>A0A150XTG8_ROSEK</name>
<gene>
    <name evidence="1" type="ORF">MB14_01185</name>
</gene>
<reference evidence="1" key="1">
    <citation type="submission" date="2016-01" db="EMBL/GenBank/DDBJ databases">
        <title>Genome sequencing of Roseivirga ehrenbergii KMM 6017.</title>
        <authorList>
            <person name="Selvaratnam C."/>
            <person name="Thevarajoo S."/>
            <person name="Goh K.M."/>
            <person name="Ee R."/>
            <person name="Chan K.-G."/>
            <person name="Chong C.S."/>
        </authorList>
    </citation>
    <scope>NUCLEOTIDE SEQUENCE [LARGE SCALE GENOMIC DNA]</scope>
    <source>
        <strain evidence="1">KMM 6017</strain>
    </source>
</reference>
<evidence type="ECO:0008006" key="3">
    <source>
        <dbReference type="Google" id="ProtNLM"/>
    </source>
</evidence>
<accession>A0A150XTG8</accession>
<evidence type="ECO:0000313" key="1">
    <source>
        <dbReference type="EMBL" id="KYG82037.1"/>
    </source>
</evidence>
<keyword evidence="2" id="KW-1185">Reference proteome</keyword>
<dbReference type="AlphaFoldDB" id="A0A150XTG8"/>
<dbReference type="OrthoDB" id="980419at2"/>
<protein>
    <recommendedName>
        <fullName evidence="3">HTH cro/C1-type domain-containing protein</fullName>
    </recommendedName>
</protein>
<dbReference type="RefSeq" id="WP_062587820.1">
    <property type="nucleotide sequence ID" value="NZ_LQZQ01000001.1"/>
</dbReference>
<organism evidence="1 2">
    <name type="scientific">Roseivirga ehrenbergii (strain DSM 102268 / JCM 13514 / KCTC 12282 / NCIMB 14502 / KMM 6017)</name>
    <dbReference type="NCBI Taxonomy" id="279360"/>
    <lineage>
        <taxon>Bacteria</taxon>
        <taxon>Pseudomonadati</taxon>
        <taxon>Bacteroidota</taxon>
        <taxon>Cytophagia</taxon>
        <taxon>Cytophagales</taxon>
        <taxon>Roseivirgaceae</taxon>
        <taxon>Roseivirga</taxon>
    </lineage>
</organism>
<evidence type="ECO:0000313" key="2">
    <source>
        <dbReference type="Proteomes" id="UP000075583"/>
    </source>
</evidence>
<comment type="caution">
    <text evidence="1">The sequence shown here is derived from an EMBL/GenBank/DDBJ whole genome shotgun (WGS) entry which is preliminary data.</text>
</comment>
<dbReference type="EMBL" id="LQZQ01000001">
    <property type="protein sequence ID" value="KYG82037.1"/>
    <property type="molecule type" value="Genomic_DNA"/>
</dbReference>
<dbReference type="Proteomes" id="UP000075583">
    <property type="component" value="Unassembled WGS sequence"/>
</dbReference>
<proteinExistence type="predicted"/>